<reference evidence="3 4" key="1">
    <citation type="submission" date="2020-03" db="EMBL/GenBank/DDBJ databases">
        <title>Metagenomic, metatranscriptomic, and metabolomic analyses revealed the key microbes and metabolic features during the fermentation of ganjang, Korean traditional soy sauce.</title>
        <authorList>
            <person name="Chun B.H."/>
            <person name="Jeon C.O."/>
        </authorList>
    </citation>
    <scope>NUCLEOTIDE SEQUENCE [LARGE SCALE GENOMIC DNA]</scope>
    <source>
        <strain evidence="3 4">KG14</strain>
    </source>
</reference>
<organism evidence="3 4">
    <name type="scientific">Marinobacter adhaerens</name>
    <dbReference type="NCBI Taxonomy" id="1033846"/>
    <lineage>
        <taxon>Bacteria</taxon>
        <taxon>Pseudomonadati</taxon>
        <taxon>Pseudomonadota</taxon>
        <taxon>Gammaproteobacteria</taxon>
        <taxon>Pseudomonadales</taxon>
        <taxon>Marinobacteraceae</taxon>
        <taxon>Marinobacter</taxon>
    </lineage>
</organism>
<feature type="region of interest" description="Disordered" evidence="1">
    <location>
        <begin position="398"/>
        <end position="427"/>
    </location>
</feature>
<dbReference type="AlphaFoldDB" id="A0A851HVS0"/>
<evidence type="ECO:0000256" key="2">
    <source>
        <dbReference type="SAM" id="SignalP"/>
    </source>
</evidence>
<dbReference type="Proteomes" id="UP000536442">
    <property type="component" value="Unassembled WGS sequence"/>
</dbReference>
<feature type="chain" id="PRO_5032747615" evidence="2">
    <location>
        <begin position="25"/>
        <end position="583"/>
    </location>
</feature>
<feature type="compositionally biased region" description="Basic and acidic residues" evidence="1">
    <location>
        <begin position="559"/>
        <end position="569"/>
    </location>
</feature>
<dbReference type="PANTHER" id="PTHR40940">
    <property type="entry name" value="PROTEIN BATD-RELATED"/>
    <property type="match status" value="1"/>
</dbReference>
<comment type="caution">
    <text evidence="3">The sequence shown here is derived from an EMBL/GenBank/DDBJ whole genome shotgun (WGS) entry which is preliminary data.</text>
</comment>
<feature type="region of interest" description="Disordered" evidence="1">
    <location>
        <begin position="559"/>
        <end position="583"/>
    </location>
</feature>
<dbReference type="EMBL" id="JABEVQ010000004">
    <property type="protein sequence ID" value="NWN91666.1"/>
    <property type="molecule type" value="Genomic_DNA"/>
</dbReference>
<name>A0A851HVS0_9GAMM</name>
<evidence type="ECO:0000256" key="1">
    <source>
        <dbReference type="SAM" id="MobiDB-lite"/>
    </source>
</evidence>
<feature type="signal peptide" evidence="2">
    <location>
        <begin position="1"/>
        <end position="24"/>
    </location>
</feature>
<keyword evidence="2" id="KW-0732">Signal</keyword>
<dbReference type="Pfam" id="PF13584">
    <property type="entry name" value="BatD"/>
    <property type="match status" value="1"/>
</dbReference>
<evidence type="ECO:0000313" key="4">
    <source>
        <dbReference type="Proteomes" id="UP000536442"/>
    </source>
</evidence>
<evidence type="ECO:0000313" key="3">
    <source>
        <dbReference type="EMBL" id="NWN91666.1"/>
    </source>
</evidence>
<gene>
    <name evidence="3" type="ORF">HLV39_09205</name>
</gene>
<accession>A0A851HVS0</accession>
<sequence length="583" mass="64049">MVKRLIISVLWLMVLMLSWQPAHGGELTAEADKTQLYEGDVLTLTVTGSTGVDISLSNLFDFDISSLPSPDIEQVKPDFEILARNQRYNIRTVNGDMVAEVTWTYQLAPRSTGELTIPALSFQDARSQPLTVSVMEGTPPGNTGSSRDSFIELTADKAEVYVQEQLILTVRLFFQGNLIRGELSEPQHPDAVIEPLGKQQEFTRNRDGVRYRVVERRYAVYPQKPRPLNLPAIRFEGQARNTDGSLKFLRDSATLFEVPVKDIPAEFSGSTWLPATGLSLAETGIPDNLDLQAGHSLTRTLSLQASGLPAETLPPLPEAVPDGLRIYPEQPKRDASIGPDGITSTLTHTRALVPVEPGELTLPAIRIPWWDTESDSEKVAVIPAKSLTVAPAEGVALPPEAADDSKKPQPEVTRPDTSTPTQETSDNRTWQWVSLALAGLWALTLMAWWRTGRKGTEAPADAVATESQNEHKAFDQLLTAAGNGEAGTPGLFVTWACLRWPGHNFRAATEVFRALPEPALEAELDKLQAHLFGRTHSGSAQKREQWNGKRLVSALKTFRGKEDNPRTREGLPPLYPDKLSVTG</sequence>
<keyword evidence="4" id="KW-1185">Reference proteome</keyword>
<feature type="compositionally biased region" description="Polar residues" evidence="1">
    <location>
        <begin position="415"/>
        <end position="427"/>
    </location>
</feature>
<protein>
    <submittedName>
        <fullName evidence="3">Protein BatD</fullName>
    </submittedName>
</protein>
<dbReference type="PANTHER" id="PTHR40940:SF1">
    <property type="entry name" value="PROTEIN BATD"/>
    <property type="match status" value="1"/>
</dbReference>
<proteinExistence type="predicted"/>
<dbReference type="InterPro" id="IPR025738">
    <property type="entry name" value="BatD"/>
</dbReference>